<dbReference type="GO" id="GO:0051897">
    <property type="term" value="P:positive regulation of phosphatidylinositol 3-kinase/protein kinase B signal transduction"/>
    <property type="evidence" value="ECO:0007669"/>
    <property type="project" value="TreeGrafter"/>
</dbReference>
<evidence type="ECO:0000256" key="4">
    <source>
        <dbReference type="ARBA" id="ARBA00022741"/>
    </source>
</evidence>
<dbReference type="GO" id="GO:0004714">
    <property type="term" value="F:transmembrane receptor protein tyrosine kinase activity"/>
    <property type="evidence" value="ECO:0007669"/>
    <property type="project" value="TreeGrafter"/>
</dbReference>
<dbReference type="InterPro" id="IPR050122">
    <property type="entry name" value="RTK"/>
</dbReference>
<organism evidence="14 15">
    <name type="scientific">Macrostomum lignano</name>
    <dbReference type="NCBI Taxonomy" id="282301"/>
    <lineage>
        <taxon>Eukaryota</taxon>
        <taxon>Metazoa</taxon>
        <taxon>Spiralia</taxon>
        <taxon>Lophotrochozoa</taxon>
        <taxon>Platyhelminthes</taxon>
        <taxon>Rhabditophora</taxon>
        <taxon>Macrostomorpha</taxon>
        <taxon>Macrostomida</taxon>
        <taxon>Macrostomidae</taxon>
        <taxon>Macrostomum</taxon>
    </lineage>
</organism>
<dbReference type="SUPFAM" id="SSF56112">
    <property type="entry name" value="Protein kinase-like (PK-like)"/>
    <property type="match status" value="1"/>
</dbReference>
<evidence type="ECO:0000259" key="12">
    <source>
        <dbReference type="PROSITE" id="PS50011"/>
    </source>
</evidence>
<evidence type="ECO:0000313" key="15">
    <source>
        <dbReference type="Proteomes" id="UP000215902"/>
    </source>
</evidence>
<keyword evidence="9" id="KW-0325">Glycoprotein</keyword>
<evidence type="ECO:0000256" key="10">
    <source>
        <dbReference type="SAM" id="MobiDB-lite"/>
    </source>
</evidence>
<reference evidence="14 15" key="1">
    <citation type="submission" date="2017-06" db="EMBL/GenBank/DDBJ databases">
        <title>A platform for efficient transgenesis in Macrostomum lignano, a flatworm model organism for stem cell research.</title>
        <authorList>
            <person name="Berezikov E."/>
        </authorList>
    </citation>
    <scope>NUCLEOTIDE SEQUENCE [LARGE SCALE GENOMIC DNA]</scope>
    <source>
        <strain evidence="14">DV1</strain>
        <tissue evidence="14">Whole organism</tissue>
    </source>
</reference>
<dbReference type="EMBL" id="NIVC01000129">
    <property type="protein sequence ID" value="PAA90024.1"/>
    <property type="molecule type" value="Genomic_DNA"/>
</dbReference>
<dbReference type="PRINTS" id="PR00109">
    <property type="entry name" value="TYRKINASE"/>
</dbReference>
<feature type="compositionally biased region" description="Basic and acidic residues" evidence="10">
    <location>
        <begin position="204"/>
        <end position="223"/>
    </location>
</feature>
<dbReference type="InterPro" id="IPR001245">
    <property type="entry name" value="Ser-Thr/Tyr_kinase_cat_dom"/>
</dbReference>
<proteinExistence type="predicted"/>
<dbReference type="SMART" id="SM00469">
    <property type="entry name" value="WIF"/>
    <property type="match status" value="1"/>
</dbReference>
<name>A0A267GX61_9PLAT</name>
<dbReference type="OrthoDB" id="4062651at2759"/>
<feature type="region of interest" description="Disordered" evidence="10">
    <location>
        <begin position="199"/>
        <end position="229"/>
    </location>
</feature>
<evidence type="ECO:0000256" key="5">
    <source>
        <dbReference type="ARBA" id="ARBA00022840"/>
    </source>
</evidence>
<evidence type="ECO:0008006" key="16">
    <source>
        <dbReference type="Google" id="ProtNLM"/>
    </source>
</evidence>
<dbReference type="Gene3D" id="2.60.40.2170">
    <property type="entry name" value="Wnt, WIF domain"/>
    <property type="match status" value="1"/>
</dbReference>
<evidence type="ECO:0000256" key="7">
    <source>
        <dbReference type="ARBA" id="ARBA00023136"/>
    </source>
</evidence>
<dbReference type="Pfam" id="PF02019">
    <property type="entry name" value="WIF"/>
    <property type="match status" value="1"/>
</dbReference>
<dbReference type="GO" id="GO:0007169">
    <property type="term" value="P:cell surface receptor protein tyrosine kinase signaling pathway"/>
    <property type="evidence" value="ECO:0007669"/>
    <property type="project" value="TreeGrafter"/>
</dbReference>
<keyword evidence="5" id="KW-0067">ATP-binding</keyword>
<protein>
    <recommendedName>
        <fullName evidence="16">Protein kinase domain-containing protein</fullName>
    </recommendedName>
</protein>
<evidence type="ECO:0000259" key="13">
    <source>
        <dbReference type="PROSITE" id="PS50814"/>
    </source>
</evidence>
<dbReference type="AlphaFoldDB" id="A0A267GX61"/>
<dbReference type="STRING" id="282301.A0A267GX61"/>
<comment type="caution">
    <text evidence="14">The sequence shown here is derived from an EMBL/GenBank/DDBJ whole genome shotgun (WGS) entry which is preliminary data.</text>
</comment>
<sequence>KTGKNSIKPFLHRFNMRISSSRICFAILAALLAVSSTCDALFDLYIPRAVMQQVIKTFNDAKVYYVYNGTVNRYALKFKIQIPAHIDRLHFSWINRSKQKLFYNIGFSVGNQLAMDQPQLNISSTGFLPNSVSGFEVSLPCTGAVQSEVTLALHINVTSLDTNRATSLSILRSKVCPIQSSSSLSASAASAAAAAAAAAAGSPDRQDHQSRRGADIAGERTSDSSDGGSAVHEIAGLSGRAFALLLTCSGLSLALVGGLTAVYCFRARRRSRQLRNQLGRRRLRQLPNGSGAAGCSQNQQHQRLQHCVGLLGNFSAETGSQTSGYTSCSLPSHQRFGGSCSPNGESRQQQPAEQKPAAVAASERDLLRELCIPWDRITLKCILMEGHYSRVYRGSMKSITRDAEDEVLIKTVSDAAHPDQIAEFVHQAVTMCDLQHPNLSCVLAASRIPGDPRPHLVYSYPTEGNLKLYLMRCRGAQATSAYCVLSTQQLIGMASQLVRGLQYLHRKRFVHGDVACRNCVLTSDYTVKLADPGLSRDLFPEDFEVFRGPADRQHPISLPLRWMPPEASAASLADPAADVWSLGVSLWELITRCQQPFAEVPPALLHRRLLEGCRLAKPANCPDQLYSIMSSCWHPEPQQRPRLPQIQVEIEEFSSTLRSYV</sequence>
<keyword evidence="2 11" id="KW-0812">Transmembrane</keyword>
<dbReference type="PROSITE" id="PS50011">
    <property type="entry name" value="PROTEIN_KINASE_DOM"/>
    <property type="match status" value="1"/>
</dbReference>
<dbReference type="PANTHER" id="PTHR24416">
    <property type="entry name" value="TYROSINE-PROTEIN KINASE RECEPTOR"/>
    <property type="match status" value="1"/>
</dbReference>
<dbReference type="InterPro" id="IPR011009">
    <property type="entry name" value="Kinase-like_dom_sf"/>
</dbReference>
<keyword evidence="7 11" id="KW-0472">Membrane</keyword>
<dbReference type="InterPro" id="IPR008266">
    <property type="entry name" value="Tyr_kinase_AS"/>
</dbReference>
<dbReference type="InterPro" id="IPR003306">
    <property type="entry name" value="WIF"/>
</dbReference>
<feature type="domain" description="Protein kinase" evidence="12">
    <location>
        <begin position="377"/>
        <end position="654"/>
    </location>
</feature>
<evidence type="ECO:0000256" key="11">
    <source>
        <dbReference type="SAM" id="Phobius"/>
    </source>
</evidence>
<dbReference type="PROSITE" id="PS50814">
    <property type="entry name" value="WIF"/>
    <property type="match status" value="1"/>
</dbReference>
<feature type="transmembrane region" description="Helical" evidence="11">
    <location>
        <begin position="241"/>
        <end position="265"/>
    </location>
</feature>
<feature type="domain" description="WIF" evidence="13">
    <location>
        <begin position="46"/>
        <end position="176"/>
    </location>
</feature>
<keyword evidence="8" id="KW-0675">Receptor</keyword>
<keyword evidence="3" id="KW-0732">Signal</keyword>
<evidence type="ECO:0000256" key="9">
    <source>
        <dbReference type="ARBA" id="ARBA00023180"/>
    </source>
</evidence>
<gene>
    <name evidence="14" type="ORF">BOX15_Mlig019426g1</name>
</gene>
<accession>A0A267GX61</accession>
<dbReference type="Gene3D" id="3.30.200.20">
    <property type="entry name" value="Phosphorylase Kinase, domain 1"/>
    <property type="match status" value="1"/>
</dbReference>
<dbReference type="Proteomes" id="UP000215902">
    <property type="component" value="Unassembled WGS sequence"/>
</dbReference>
<dbReference type="GO" id="GO:0005886">
    <property type="term" value="C:plasma membrane"/>
    <property type="evidence" value="ECO:0007669"/>
    <property type="project" value="TreeGrafter"/>
</dbReference>
<evidence type="ECO:0000256" key="8">
    <source>
        <dbReference type="ARBA" id="ARBA00023170"/>
    </source>
</evidence>
<dbReference type="GO" id="GO:0043235">
    <property type="term" value="C:receptor complex"/>
    <property type="evidence" value="ECO:0007669"/>
    <property type="project" value="TreeGrafter"/>
</dbReference>
<feature type="non-terminal residue" evidence="14">
    <location>
        <position position="1"/>
    </location>
</feature>
<evidence type="ECO:0000256" key="1">
    <source>
        <dbReference type="ARBA" id="ARBA00004167"/>
    </source>
</evidence>
<dbReference type="InterPro" id="IPR038677">
    <property type="entry name" value="WIF_sf"/>
</dbReference>
<evidence type="ECO:0000313" key="14">
    <source>
        <dbReference type="EMBL" id="PAA90024.1"/>
    </source>
</evidence>
<dbReference type="InterPro" id="IPR000719">
    <property type="entry name" value="Prot_kinase_dom"/>
</dbReference>
<dbReference type="PANTHER" id="PTHR24416:SF349">
    <property type="entry name" value="TYROSINE-PROTEIN KINASE RYK"/>
    <property type="match status" value="1"/>
</dbReference>
<dbReference type="PROSITE" id="PS00109">
    <property type="entry name" value="PROTEIN_KINASE_TYR"/>
    <property type="match status" value="1"/>
</dbReference>
<dbReference type="GO" id="GO:0005524">
    <property type="term" value="F:ATP binding"/>
    <property type="evidence" value="ECO:0007669"/>
    <property type="project" value="UniProtKB-KW"/>
</dbReference>
<feature type="region of interest" description="Disordered" evidence="10">
    <location>
        <begin position="336"/>
        <end position="359"/>
    </location>
</feature>
<dbReference type="Pfam" id="PF07714">
    <property type="entry name" value="PK_Tyr_Ser-Thr"/>
    <property type="match status" value="1"/>
</dbReference>
<keyword evidence="4" id="KW-0547">Nucleotide-binding</keyword>
<evidence type="ECO:0000256" key="6">
    <source>
        <dbReference type="ARBA" id="ARBA00022989"/>
    </source>
</evidence>
<keyword evidence="6 11" id="KW-1133">Transmembrane helix</keyword>
<keyword evidence="15" id="KW-1185">Reference proteome</keyword>
<comment type="subcellular location">
    <subcellularLocation>
        <location evidence="1">Membrane</location>
        <topology evidence="1">Single-pass membrane protein</topology>
    </subcellularLocation>
</comment>
<evidence type="ECO:0000256" key="3">
    <source>
        <dbReference type="ARBA" id="ARBA00022729"/>
    </source>
</evidence>
<evidence type="ECO:0000256" key="2">
    <source>
        <dbReference type="ARBA" id="ARBA00022692"/>
    </source>
</evidence>
<feature type="compositionally biased region" description="Polar residues" evidence="10">
    <location>
        <begin position="340"/>
        <end position="352"/>
    </location>
</feature>
<dbReference type="GO" id="GO:0010976">
    <property type="term" value="P:positive regulation of neuron projection development"/>
    <property type="evidence" value="ECO:0007669"/>
    <property type="project" value="TreeGrafter"/>
</dbReference>
<dbReference type="Gene3D" id="1.10.510.10">
    <property type="entry name" value="Transferase(Phosphotransferase) domain 1"/>
    <property type="match status" value="1"/>
</dbReference>